<feature type="region of interest" description="Disordered" evidence="1">
    <location>
        <begin position="30"/>
        <end position="82"/>
    </location>
</feature>
<accession>A0AAV5W5S7</accession>
<dbReference type="AlphaFoldDB" id="A0AAV5W5S7"/>
<evidence type="ECO:0000256" key="1">
    <source>
        <dbReference type="SAM" id="MobiDB-lite"/>
    </source>
</evidence>
<evidence type="ECO:0000313" key="2">
    <source>
        <dbReference type="EMBL" id="GMT25437.1"/>
    </source>
</evidence>
<protein>
    <submittedName>
        <fullName evidence="2">Uncharacterized protein</fullName>
    </submittedName>
</protein>
<proteinExistence type="predicted"/>
<name>A0AAV5W5S7_9BILA</name>
<sequence length="82" mass="9456">TTLTSSGSRLRTAVERPLRDVSLRIRARTVVGKRRSRSPQERPRQPFLDSPRERSISSALPPRTMRDRENCRSRLEVSSPEI</sequence>
<feature type="non-terminal residue" evidence="2">
    <location>
        <position position="1"/>
    </location>
</feature>
<keyword evidence="3" id="KW-1185">Reference proteome</keyword>
<dbReference type="Proteomes" id="UP001432322">
    <property type="component" value="Unassembled WGS sequence"/>
</dbReference>
<feature type="compositionally biased region" description="Basic and acidic residues" evidence="1">
    <location>
        <begin position="64"/>
        <end position="75"/>
    </location>
</feature>
<evidence type="ECO:0000313" key="3">
    <source>
        <dbReference type="Proteomes" id="UP001432322"/>
    </source>
</evidence>
<comment type="caution">
    <text evidence="2">The sequence shown here is derived from an EMBL/GenBank/DDBJ whole genome shotgun (WGS) entry which is preliminary data.</text>
</comment>
<gene>
    <name evidence="2" type="ORF">PFISCL1PPCAC_16734</name>
</gene>
<feature type="compositionally biased region" description="Basic and acidic residues" evidence="1">
    <location>
        <begin position="38"/>
        <end position="55"/>
    </location>
</feature>
<reference evidence="2" key="1">
    <citation type="submission" date="2023-10" db="EMBL/GenBank/DDBJ databases">
        <title>Genome assembly of Pristionchus species.</title>
        <authorList>
            <person name="Yoshida K."/>
            <person name="Sommer R.J."/>
        </authorList>
    </citation>
    <scope>NUCLEOTIDE SEQUENCE</scope>
    <source>
        <strain evidence="2">RS5133</strain>
    </source>
</reference>
<organism evidence="2 3">
    <name type="scientific">Pristionchus fissidentatus</name>
    <dbReference type="NCBI Taxonomy" id="1538716"/>
    <lineage>
        <taxon>Eukaryota</taxon>
        <taxon>Metazoa</taxon>
        <taxon>Ecdysozoa</taxon>
        <taxon>Nematoda</taxon>
        <taxon>Chromadorea</taxon>
        <taxon>Rhabditida</taxon>
        <taxon>Rhabditina</taxon>
        <taxon>Diplogasteromorpha</taxon>
        <taxon>Diplogasteroidea</taxon>
        <taxon>Neodiplogasteridae</taxon>
        <taxon>Pristionchus</taxon>
    </lineage>
</organism>
<dbReference type="EMBL" id="BTSY01000004">
    <property type="protein sequence ID" value="GMT25437.1"/>
    <property type="molecule type" value="Genomic_DNA"/>
</dbReference>